<comment type="similarity">
    <text evidence="1">Belongs to the multi antimicrobial extrusion (MATE) (TC 2.A.66.1) family.</text>
</comment>
<accession>A0AAN9RQ52</accession>
<dbReference type="Pfam" id="PF01554">
    <property type="entry name" value="MatE"/>
    <property type="match status" value="1"/>
</dbReference>
<sequence>MAGWANGHLDELLLAAVSLATLFLNLAGFMVLMLATIPMSIIWAYLRPILVVLRQDKVIAAHAQVYSSSCKTSWTGISKESLQDIPQFVRLALPSALMDCINTAGLFWMISFGVSAAASTRISNKLGAGCPNAAILAFKVSLFMSFVVGTLEFTLLILERNIWGRIFTKVPEIVSYVESLTPFLASLVFVDSILMGFSGVLFSTVLVFVLNIKGKGLLSGIVVALCVKVVCFLSVTIRTNWEKEANKAVIRVKGRVIQDAL</sequence>
<evidence type="ECO:0000313" key="3">
    <source>
        <dbReference type="EMBL" id="KAK7380072.1"/>
    </source>
</evidence>
<dbReference type="PANTHER" id="PTHR11206">
    <property type="entry name" value="MULTIDRUG RESISTANCE PROTEIN"/>
    <property type="match status" value="1"/>
</dbReference>
<dbReference type="AlphaFoldDB" id="A0AAN9RQ52"/>
<feature type="transmembrane region" description="Helical" evidence="2">
    <location>
        <begin position="179"/>
        <end position="210"/>
    </location>
</feature>
<keyword evidence="2" id="KW-0812">Transmembrane</keyword>
<dbReference type="InterPro" id="IPR002528">
    <property type="entry name" value="MATE_fam"/>
</dbReference>
<feature type="transmembrane region" description="Helical" evidence="2">
    <location>
        <begin position="216"/>
        <end position="237"/>
    </location>
</feature>
<evidence type="ECO:0000256" key="2">
    <source>
        <dbReference type="SAM" id="Phobius"/>
    </source>
</evidence>
<dbReference type="GO" id="GO:0042910">
    <property type="term" value="F:xenobiotic transmembrane transporter activity"/>
    <property type="evidence" value="ECO:0007669"/>
    <property type="project" value="InterPro"/>
</dbReference>
<keyword evidence="2" id="KW-0472">Membrane</keyword>
<feature type="transmembrane region" description="Helical" evidence="2">
    <location>
        <begin position="134"/>
        <end position="158"/>
    </location>
</feature>
<organism evidence="3 4">
    <name type="scientific">Psophocarpus tetragonolobus</name>
    <name type="common">Winged bean</name>
    <name type="synonym">Dolichos tetragonolobus</name>
    <dbReference type="NCBI Taxonomy" id="3891"/>
    <lineage>
        <taxon>Eukaryota</taxon>
        <taxon>Viridiplantae</taxon>
        <taxon>Streptophyta</taxon>
        <taxon>Embryophyta</taxon>
        <taxon>Tracheophyta</taxon>
        <taxon>Spermatophyta</taxon>
        <taxon>Magnoliopsida</taxon>
        <taxon>eudicotyledons</taxon>
        <taxon>Gunneridae</taxon>
        <taxon>Pentapetalae</taxon>
        <taxon>rosids</taxon>
        <taxon>fabids</taxon>
        <taxon>Fabales</taxon>
        <taxon>Fabaceae</taxon>
        <taxon>Papilionoideae</taxon>
        <taxon>50 kb inversion clade</taxon>
        <taxon>NPAAA clade</taxon>
        <taxon>indigoferoid/millettioid clade</taxon>
        <taxon>Phaseoleae</taxon>
        <taxon>Psophocarpus</taxon>
    </lineage>
</organism>
<dbReference type="GO" id="GO:0015297">
    <property type="term" value="F:antiporter activity"/>
    <property type="evidence" value="ECO:0007669"/>
    <property type="project" value="InterPro"/>
</dbReference>
<reference evidence="3 4" key="1">
    <citation type="submission" date="2024-01" db="EMBL/GenBank/DDBJ databases">
        <title>The genomes of 5 underutilized Papilionoideae crops provide insights into root nodulation and disease resistanc.</title>
        <authorList>
            <person name="Jiang F."/>
        </authorList>
    </citation>
    <scope>NUCLEOTIDE SEQUENCE [LARGE SCALE GENOMIC DNA]</scope>
    <source>
        <strain evidence="3">DUOXIRENSHENG_FW03</strain>
        <tissue evidence="3">Leaves</tissue>
    </source>
</reference>
<feature type="transmembrane region" description="Helical" evidence="2">
    <location>
        <begin position="100"/>
        <end position="122"/>
    </location>
</feature>
<dbReference type="Proteomes" id="UP001386955">
    <property type="component" value="Unassembled WGS sequence"/>
</dbReference>
<feature type="transmembrane region" description="Helical" evidence="2">
    <location>
        <begin position="12"/>
        <end position="45"/>
    </location>
</feature>
<gene>
    <name evidence="3" type="ORF">VNO78_32449</name>
</gene>
<keyword evidence="2" id="KW-1133">Transmembrane helix</keyword>
<protein>
    <submittedName>
        <fullName evidence="3">Uncharacterized protein</fullName>
    </submittedName>
</protein>
<evidence type="ECO:0000256" key="1">
    <source>
        <dbReference type="ARBA" id="ARBA00010199"/>
    </source>
</evidence>
<proteinExistence type="inferred from homology"/>
<evidence type="ECO:0000313" key="4">
    <source>
        <dbReference type="Proteomes" id="UP001386955"/>
    </source>
</evidence>
<dbReference type="EMBL" id="JAYMYS010000009">
    <property type="protein sequence ID" value="KAK7380072.1"/>
    <property type="molecule type" value="Genomic_DNA"/>
</dbReference>
<dbReference type="GO" id="GO:0016020">
    <property type="term" value="C:membrane"/>
    <property type="evidence" value="ECO:0007669"/>
    <property type="project" value="InterPro"/>
</dbReference>
<name>A0AAN9RQ52_PSOTE</name>
<comment type="caution">
    <text evidence="3">The sequence shown here is derived from an EMBL/GenBank/DDBJ whole genome shotgun (WGS) entry which is preliminary data.</text>
</comment>
<keyword evidence="4" id="KW-1185">Reference proteome</keyword>